<proteinExistence type="predicted"/>
<dbReference type="GO" id="GO:0008270">
    <property type="term" value="F:zinc ion binding"/>
    <property type="evidence" value="ECO:0007669"/>
    <property type="project" value="UniProtKB-KW"/>
</dbReference>
<feature type="compositionally biased region" description="Basic and acidic residues" evidence="12">
    <location>
        <begin position="1293"/>
        <end position="1306"/>
    </location>
</feature>
<feature type="region of interest" description="Disordered" evidence="12">
    <location>
        <begin position="1147"/>
        <end position="1244"/>
    </location>
</feature>
<accession>A0A553R6H1</accession>
<protein>
    <recommendedName>
        <fullName evidence="13">C2H2-type domain-containing protein</fullName>
    </recommendedName>
</protein>
<evidence type="ECO:0000256" key="6">
    <source>
        <dbReference type="ARBA" id="ARBA00022833"/>
    </source>
</evidence>
<keyword evidence="9" id="KW-0804">Transcription</keyword>
<dbReference type="OrthoDB" id="6077919at2759"/>
<comment type="subcellular location">
    <subcellularLocation>
        <location evidence="2">Nucleus</location>
    </subcellularLocation>
</comment>
<feature type="compositionally biased region" description="Polar residues" evidence="12">
    <location>
        <begin position="1259"/>
        <end position="1292"/>
    </location>
</feature>
<feature type="compositionally biased region" description="Polar residues" evidence="12">
    <location>
        <begin position="390"/>
        <end position="403"/>
    </location>
</feature>
<reference evidence="14" key="2">
    <citation type="submission" date="2019-04" db="EMBL/GenBank/DDBJ databases">
        <authorList>
            <person name="Kadobianskyi M."/>
            <person name="Schulze L."/>
            <person name="Schuelke M."/>
            <person name="Judkewitz B."/>
        </authorList>
    </citation>
    <scope>NUCLEOTIDE SEQUENCE</scope>
    <source>
        <strain evidence="14">Bolton</strain>
        <tissue evidence="14">Whole-body</tissue>
    </source>
</reference>
<feature type="domain" description="C2H2-type" evidence="13">
    <location>
        <begin position="190"/>
        <end position="217"/>
    </location>
</feature>
<dbReference type="PROSITE" id="PS00028">
    <property type="entry name" value="ZINC_FINGER_C2H2_1"/>
    <property type="match status" value="2"/>
</dbReference>
<dbReference type="GO" id="GO:0003677">
    <property type="term" value="F:DNA binding"/>
    <property type="evidence" value="ECO:0007669"/>
    <property type="project" value="UniProtKB-KW"/>
</dbReference>
<feature type="region of interest" description="Disordered" evidence="12">
    <location>
        <begin position="1259"/>
        <end position="1322"/>
    </location>
</feature>
<feature type="compositionally biased region" description="Polar residues" evidence="12">
    <location>
        <begin position="1225"/>
        <end position="1244"/>
    </location>
</feature>
<feature type="domain" description="C2H2-type" evidence="13">
    <location>
        <begin position="218"/>
        <end position="243"/>
    </location>
</feature>
<evidence type="ECO:0000256" key="12">
    <source>
        <dbReference type="SAM" id="MobiDB-lite"/>
    </source>
</evidence>
<evidence type="ECO:0000256" key="8">
    <source>
        <dbReference type="ARBA" id="ARBA00023125"/>
    </source>
</evidence>
<gene>
    <name evidence="14" type="ORF">DNTS_008275</name>
</gene>
<evidence type="ECO:0000256" key="9">
    <source>
        <dbReference type="ARBA" id="ARBA00023163"/>
    </source>
</evidence>
<organism evidence="14 15">
    <name type="scientific">Danionella cerebrum</name>
    <dbReference type="NCBI Taxonomy" id="2873325"/>
    <lineage>
        <taxon>Eukaryota</taxon>
        <taxon>Metazoa</taxon>
        <taxon>Chordata</taxon>
        <taxon>Craniata</taxon>
        <taxon>Vertebrata</taxon>
        <taxon>Euteleostomi</taxon>
        <taxon>Actinopterygii</taxon>
        <taxon>Neopterygii</taxon>
        <taxon>Teleostei</taxon>
        <taxon>Ostariophysi</taxon>
        <taxon>Cypriniformes</taxon>
        <taxon>Danionidae</taxon>
        <taxon>Danioninae</taxon>
        <taxon>Danionella</taxon>
    </lineage>
</organism>
<feature type="compositionally biased region" description="Polar residues" evidence="12">
    <location>
        <begin position="869"/>
        <end position="888"/>
    </location>
</feature>
<keyword evidence="8" id="KW-0238">DNA-binding</keyword>
<dbReference type="STRING" id="623744.A0A553R6H1"/>
<evidence type="ECO:0000256" key="3">
    <source>
        <dbReference type="ARBA" id="ARBA00022723"/>
    </source>
</evidence>
<evidence type="ECO:0000256" key="1">
    <source>
        <dbReference type="ARBA" id="ARBA00003767"/>
    </source>
</evidence>
<evidence type="ECO:0000259" key="13">
    <source>
        <dbReference type="PROSITE" id="PS50157"/>
    </source>
</evidence>
<feature type="compositionally biased region" description="Basic and acidic residues" evidence="12">
    <location>
        <begin position="1008"/>
        <end position="1022"/>
    </location>
</feature>
<keyword evidence="10" id="KW-0539">Nucleus</keyword>
<keyword evidence="6" id="KW-0862">Zinc</keyword>
<keyword evidence="3" id="KW-0479">Metal-binding</keyword>
<dbReference type="FunFam" id="3.30.160.60:FF:000097">
    <property type="entry name" value="Zinc finger protein"/>
    <property type="match status" value="1"/>
</dbReference>
<sequence length="1322" mass="142173">MSRSGGGLIRNASVFWIIVQLKYPSTHSTVLAKGWSNVTIHASIHRLPLGMNTSEHEVSRVDGGDGGGLESSVSQHHKGCVTMATRKQSFVRACEPQCSVSAQLEDETHAQAPLTTMYVQSIAAPSLQTLPLAQPGALQDAPVLPVFLPGMCSTSALASLTVHIASTAALHQQRLVDPASSSRPKSTRKHVCQHCGKDCLKPSVLEKHLRCHTGERPYPCTTCGISFKTQSNLYKHKRTQAHARVSGESDRETFSSQESTESLAPDFDSGGSTTTKEVVPEESVTTPASKHSTCSAAPREEVSSTRRTAELSVDVKSALRVGGCAPADTNRSPLQRQEALFSKPSFPFFSNNYKSQSHDSTDSGFSDGSEQHSFSSGSSLGAETSFLEPSASQNIPESPSRDASNPEKQKLEERISKLIYENSVLVEDKKLENVRPRKTVLSKQGSIDLPMPYTYKDSFHFEMRNSKHIPSSLNHHSTVVEHAPLTRSSSLPFTVFGKPADDAGSLNLSRRCSAGHLYSMQSSDQKPGAHRSLVRQAAVDCSPSPEVSPVERGSVSSLSFDGEEPCGKANYRKKAPKFDYTKWHTYKGGTFRKLYNTECPLKARRSTLRTDRMESLEIHISKQSSNEPVSLSFPTSRDSRQVLHAGFESFGTKGEQKLFSEHIPSERKKQRTGNEILSFSETTQGHRSGTICHSSMSKASSGVGAVCLVNTSGPCGVPSGTVSIPTPPETKSSFPPVYQLKIPTSTDVSSSCSTSTFDDSALTSRPKECNSDSSSRASTFAQNKQECTSGPASGSCAGLNQINTSTKAFPQLHLASPTQPQASLVQSSRAAPPALHLENPLTVGINASRCSPPTKPPAPFPELGRALARTTSTASEKTPGGSASSVQEPRSEGQLIFADGSPQAQNMFYVCTGDLQIVMQLISDEQLALIEPHIETNTLFCSTSPTPSKDVCAEKGTATDEDALGKNTETEAVPQSVSSWSRAQTPFHASDYCRNPGQELYEPQKIPEQSKHESETCSDHNSEAISSVEEQTPADKSSQKIKISAEPHETGCLFSDASSGTTEKLKAGPSSSAELNLTMASCHDEAGLGSRGRRAWESGMLPMTLDSELAQALMGLQQTFSPDLDHFEDHVRALTEAAEHTSCGGALQFFTDPEEDGKTGSGSETQEVPNSPGAHQTSTQESLDFCLEEELSPGSPPHPDGNQVPPDTLPSPDLMGQPSSPPKPTQSDFQKETPSGSSATRWIYTKSAQVQHKVLCASQTESSDLETDNASRSLEQASAPQTSPAAHSSSSEHYLRKSGYLDHEDGSSSSSDDEQKLVIELE</sequence>
<evidence type="ECO:0000256" key="5">
    <source>
        <dbReference type="ARBA" id="ARBA00022771"/>
    </source>
</evidence>
<keyword evidence="7" id="KW-0805">Transcription regulation</keyword>
<feature type="region of interest" description="Disordered" evidence="12">
    <location>
        <begin position="352"/>
        <end position="410"/>
    </location>
</feature>
<comment type="function">
    <text evidence="1">May be involved in transcriptional regulation.</text>
</comment>
<dbReference type="Gene3D" id="3.30.160.60">
    <property type="entry name" value="Classic Zinc Finger"/>
    <property type="match status" value="2"/>
</dbReference>
<evidence type="ECO:0000256" key="7">
    <source>
        <dbReference type="ARBA" id="ARBA00023015"/>
    </source>
</evidence>
<dbReference type="PANTHER" id="PTHR47166">
    <property type="entry name" value="ZINC FINGER PROTEIN 831"/>
    <property type="match status" value="1"/>
</dbReference>
<dbReference type="GO" id="GO:0005634">
    <property type="term" value="C:nucleus"/>
    <property type="evidence" value="ECO:0007669"/>
    <property type="project" value="UniProtKB-SubCell"/>
</dbReference>
<evidence type="ECO:0000313" key="15">
    <source>
        <dbReference type="Proteomes" id="UP000316079"/>
    </source>
</evidence>
<dbReference type="PROSITE" id="PS50157">
    <property type="entry name" value="ZINC_FINGER_C2H2_2"/>
    <property type="match status" value="2"/>
</dbReference>
<dbReference type="SMART" id="SM00355">
    <property type="entry name" value="ZnF_C2H2"/>
    <property type="match status" value="2"/>
</dbReference>
<feature type="region of interest" description="Disordered" evidence="12">
    <location>
        <begin position="238"/>
        <end position="309"/>
    </location>
</feature>
<feature type="region of interest" description="Disordered" evidence="12">
    <location>
        <begin position="1006"/>
        <end position="1071"/>
    </location>
</feature>
<evidence type="ECO:0000256" key="11">
    <source>
        <dbReference type="PROSITE-ProRule" id="PRU00042"/>
    </source>
</evidence>
<evidence type="ECO:0000256" key="10">
    <source>
        <dbReference type="ARBA" id="ARBA00023242"/>
    </source>
</evidence>
<keyword evidence="5 11" id="KW-0863">Zinc-finger</keyword>
<dbReference type="PANTHER" id="PTHR47166:SF1">
    <property type="entry name" value="ZINC FINGER PROTEIN 831"/>
    <property type="match status" value="1"/>
</dbReference>
<dbReference type="SUPFAM" id="SSF57667">
    <property type="entry name" value="beta-beta-alpha zinc fingers"/>
    <property type="match status" value="1"/>
</dbReference>
<feature type="compositionally biased region" description="Polar residues" evidence="12">
    <location>
        <begin position="1161"/>
        <end position="1182"/>
    </location>
</feature>
<feature type="region of interest" description="Disordered" evidence="12">
    <location>
        <begin position="960"/>
        <end position="981"/>
    </location>
</feature>
<comment type="caution">
    <text evidence="14">The sequence shown here is derived from an EMBL/GenBank/DDBJ whole genome shotgun (WGS) entry which is preliminary data.</text>
</comment>
<reference evidence="14 15" key="1">
    <citation type="journal article" date="2019" name="Sci. Data">
        <title>Hybrid genome assembly and annotation of Danionella translucida.</title>
        <authorList>
            <person name="Kadobianskyi M."/>
            <person name="Schulze L."/>
            <person name="Schuelke M."/>
            <person name="Judkewitz B."/>
        </authorList>
    </citation>
    <scope>NUCLEOTIDE SEQUENCE [LARGE SCALE GENOMIC DNA]</scope>
    <source>
        <strain evidence="14 15">Bolton</strain>
    </source>
</reference>
<feature type="compositionally biased region" description="Low complexity" evidence="12">
    <location>
        <begin position="365"/>
        <end position="386"/>
    </location>
</feature>
<dbReference type="InterPro" id="IPR013087">
    <property type="entry name" value="Znf_C2H2_type"/>
</dbReference>
<feature type="region of interest" description="Disordered" evidence="12">
    <location>
        <begin position="869"/>
        <end position="891"/>
    </location>
</feature>
<dbReference type="Proteomes" id="UP000316079">
    <property type="component" value="Unassembled WGS sequence"/>
</dbReference>
<feature type="compositionally biased region" description="Basic and acidic residues" evidence="12">
    <location>
        <begin position="1313"/>
        <end position="1322"/>
    </location>
</feature>
<name>A0A553R6H1_9TELE</name>
<feature type="compositionally biased region" description="Polar residues" evidence="12">
    <location>
        <begin position="1023"/>
        <end position="1036"/>
    </location>
</feature>
<evidence type="ECO:0000313" key="14">
    <source>
        <dbReference type="EMBL" id="TRY97774.1"/>
    </source>
</evidence>
<evidence type="ECO:0000256" key="4">
    <source>
        <dbReference type="ARBA" id="ARBA00022737"/>
    </source>
</evidence>
<keyword evidence="15" id="KW-1185">Reference proteome</keyword>
<keyword evidence="4" id="KW-0677">Repeat</keyword>
<feature type="region of interest" description="Disordered" evidence="12">
    <location>
        <begin position="752"/>
        <end position="777"/>
    </location>
</feature>
<dbReference type="EMBL" id="SRMA01025209">
    <property type="protein sequence ID" value="TRY97774.1"/>
    <property type="molecule type" value="Genomic_DNA"/>
</dbReference>
<evidence type="ECO:0000256" key="2">
    <source>
        <dbReference type="ARBA" id="ARBA00004123"/>
    </source>
</evidence>
<feature type="compositionally biased region" description="Polar residues" evidence="12">
    <location>
        <begin position="283"/>
        <end position="295"/>
    </location>
</feature>
<dbReference type="EMBL" id="SRMA01025209">
    <property type="protein sequence ID" value="TRY97775.1"/>
    <property type="molecule type" value="Genomic_DNA"/>
</dbReference>
<feature type="compositionally biased region" description="Basic and acidic residues" evidence="12">
    <location>
        <begin position="298"/>
        <end position="309"/>
    </location>
</feature>
<dbReference type="InterPro" id="IPR036236">
    <property type="entry name" value="Znf_C2H2_sf"/>
</dbReference>